<dbReference type="AlphaFoldDB" id="A0A161LTX1"/>
<evidence type="ECO:0000313" key="10">
    <source>
        <dbReference type="EMBL" id="GAT61429.1"/>
    </source>
</evidence>
<proteinExistence type="inferred from homology"/>
<dbReference type="SUPFAM" id="SSF89550">
    <property type="entry name" value="PHP domain-like"/>
    <property type="match status" value="1"/>
</dbReference>
<comment type="catalytic activity">
    <reaction evidence="7 8">
        <text>L-histidinol phosphate + H2O = L-histidinol + phosphate</text>
        <dbReference type="Rhea" id="RHEA:14465"/>
        <dbReference type="ChEBI" id="CHEBI:15377"/>
        <dbReference type="ChEBI" id="CHEBI:43474"/>
        <dbReference type="ChEBI" id="CHEBI:57699"/>
        <dbReference type="ChEBI" id="CHEBI:57980"/>
        <dbReference type="EC" id="3.1.3.15"/>
    </reaction>
</comment>
<evidence type="ECO:0000313" key="11">
    <source>
        <dbReference type="Proteomes" id="UP000076586"/>
    </source>
</evidence>
<dbReference type="STRING" id="681398.PJIAN_18"/>
<dbReference type="Proteomes" id="UP000076586">
    <property type="component" value="Unassembled WGS sequence"/>
</dbReference>
<dbReference type="NCBIfam" id="TIGR01856">
    <property type="entry name" value="hisJ_fam"/>
    <property type="match status" value="1"/>
</dbReference>
<protein>
    <recommendedName>
        <fullName evidence="3 8">Histidinol-phosphatase</fullName>
        <shortName evidence="8">HolPase</shortName>
        <ecNumber evidence="3 8">3.1.3.15</ecNumber>
    </recommendedName>
</protein>
<dbReference type="UniPathway" id="UPA00031">
    <property type="reaction ID" value="UER00013"/>
</dbReference>
<evidence type="ECO:0000256" key="1">
    <source>
        <dbReference type="ARBA" id="ARBA00004970"/>
    </source>
</evidence>
<name>A0A161LTX1_9BACT</name>
<comment type="caution">
    <text evidence="10">The sequence shown here is derived from an EMBL/GenBank/DDBJ whole genome shotgun (WGS) entry which is preliminary data.</text>
</comment>
<dbReference type="GO" id="GO:0004401">
    <property type="term" value="F:histidinol-phosphatase activity"/>
    <property type="evidence" value="ECO:0007669"/>
    <property type="project" value="UniProtKB-UniRule"/>
</dbReference>
<evidence type="ECO:0000256" key="3">
    <source>
        <dbReference type="ARBA" id="ARBA00013085"/>
    </source>
</evidence>
<evidence type="ECO:0000259" key="9">
    <source>
        <dbReference type="Pfam" id="PF02811"/>
    </source>
</evidence>
<dbReference type="Pfam" id="PF02811">
    <property type="entry name" value="PHP"/>
    <property type="match status" value="1"/>
</dbReference>
<evidence type="ECO:0000256" key="4">
    <source>
        <dbReference type="ARBA" id="ARBA00022605"/>
    </source>
</evidence>
<dbReference type="EMBL" id="BDCR01000001">
    <property type="protein sequence ID" value="GAT61429.1"/>
    <property type="molecule type" value="Genomic_DNA"/>
</dbReference>
<comment type="similarity">
    <text evidence="2 8">Belongs to the PHP hydrolase family. HisK subfamily.</text>
</comment>
<organism evidence="10 11">
    <name type="scientific">Paludibacter jiangxiensis</name>
    <dbReference type="NCBI Taxonomy" id="681398"/>
    <lineage>
        <taxon>Bacteria</taxon>
        <taxon>Pseudomonadati</taxon>
        <taxon>Bacteroidota</taxon>
        <taxon>Bacteroidia</taxon>
        <taxon>Bacteroidales</taxon>
        <taxon>Paludibacteraceae</taxon>
        <taxon>Paludibacter</taxon>
    </lineage>
</organism>
<dbReference type="PANTHER" id="PTHR21039:SF0">
    <property type="entry name" value="HISTIDINOL-PHOSPHATASE"/>
    <property type="match status" value="1"/>
</dbReference>
<keyword evidence="6 8" id="KW-0368">Histidine biosynthesis</keyword>
<dbReference type="OrthoDB" id="9775255at2"/>
<dbReference type="InterPro" id="IPR016195">
    <property type="entry name" value="Pol/histidinol_Pase-like"/>
</dbReference>
<dbReference type="InterPro" id="IPR004013">
    <property type="entry name" value="PHP_dom"/>
</dbReference>
<gene>
    <name evidence="10" type="ORF">PJIAN_18</name>
</gene>
<dbReference type="GO" id="GO:0000105">
    <property type="term" value="P:L-histidine biosynthetic process"/>
    <property type="evidence" value="ECO:0007669"/>
    <property type="project" value="UniProtKB-UniRule"/>
</dbReference>
<keyword evidence="11" id="KW-1185">Reference proteome</keyword>
<keyword evidence="5 8" id="KW-0378">Hydrolase</keyword>
<accession>A0A161LTX1</accession>
<dbReference type="InterPro" id="IPR010140">
    <property type="entry name" value="Histidinol_P_phosphatase_HisJ"/>
</dbReference>
<feature type="domain" description="PHP" evidence="9">
    <location>
        <begin position="6"/>
        <end position="208"/>
    </location>
</feature>
<reference evidence="11" key="1">
    <citation type="submission" date="2016-04" db="EMBL/GenBank/DDBJ databases">
        <title>Draft genome sequence of Paludibacter jiangxiensis strain NM7.</title>
        <authorList>
            <person name="Qiu Y."/>
            <person name="Matsuura N."/>
            <person name="Ohashi A."/>
            <person name="Tourlousse M.D."/>
            <person name="Sekiguchi Y."/>
        </authorList>
    </citation>
    <scope>NUCLEOTIDE SEQUENCE [LARGE SCALE GENOMIC DNA]</scope>
    <source>
        <strain evidence="11">NM7</strain>
    </source>
</reference>
<dbReference type="Gene3D" id="3.20.20.140">
    <property type="entry name" value="Metal-dependent hydrolases"/>
    <property type="match status" value="1"/>
</dbReference>
<evidence type="ECO:0000256" key="6">
    <source>
        <dbReference type="ARBA" id="ARBA00023102"/>
    </source>
</evidence>
<dbReference type="EC" id="3.1.3.15" evidence="3 8"/>
<evidence type="ECO:0000256" key="2">
    <source>
        <dbReference type="ARBA" id="ARBA00009152"/>
    </source>
</evidence>
<dbReference type="PANTHER" id="PTHR21039">
    <property type="entry name" value="HISTIDINOL PHOSPHATASE-RELATED"/>
    <property type="match status" value="1"/>
</dbReference>
<evidence type="ECO:0000256" key="5">
    <source>
        <dbReference type="ARBA" id="ARBA00022801"/>
    </source>
</evidence>
<dbReference type="RefSeq" id="WP_084252187.1">
    <property type="nucleotide sequence ID" value="NZ_BDCR01000001.1"/>
</dbReference>
<evidence type="ECO:0000256" key="8">
    <source>
        <dbReference type="RuleBase" id="RU366003"/>
    </source>
</evidence>
<sequence>MFLSNYHSHCNFCDGRSSMEEFVHFAIAKGLKRYGFSSHAPLPFDTFWNMRADDLPEYKAEFRRLKEKYAGQIELCLGLEMDYIHGVFEVQDVFYPVDDLDYLIGSVHYLDRLPDGSFMSIDGSFDKFNHGLQTGYDGEVWALVDRFFEASRAMVEKGGFQIVGHMDKIALNASRCPEFSIRDSRYLNLVGDLLTLIKEKEMIVEINTKSLVVKGFAYPDVQFFLLLNELGIPVTVNSDCHYPTNLLDGFAPAYHALKAAGITTVHQLIDGSWQPVEWERKRQFAFV</sequence>
<comment type="pathway">
    <text evidence="1 8">Amino-acid biosynthesis; L-histidine biosynthesis; L-histidine from 5-phospho-alpha-D-ribose 1-diphosphate: step 8/9.</text>
</comment>
<reference evidence="11" key="2">
    <citation type="journal article" date="2017" name="Genome Announc.">
        <title>Draft genome sequence of Paludibacter jiangxiensis NM7(T), a propionate-producing fermentative bacterium.</title>
        <authorList>
            <person name="Qiu Y.-L."/>
            <person name="Tourlousse D.M."/>
            <person name="Matsuura N."/>
            <person name="Ohashi A."/>
            <person name="Sekiguchi Y."/>
        </authorList>
    </citation>
    <scope>NUCLEOTIDE SEQUENCE [LARGE SCALE GENOMIC DNA]</scope>
    <source>
        <strain evidence="11">NM7</strain>
    </source>
</reference>
<evidence type="ECO:0000256" key="7">
    <source>
        <dbReference type="ARBA" id="ARBA00049158"/>
    </source>
</evidence>
<dbReference type="GO" id="GO:0005737">
    <property type="term" value="C:cytoplasm"/>
    <property type="evidence" value="ECO:0007669"/>
    <property type="project" value="TreeGrafter"/>
</dbReference>
<keyword evidence="4 8" id="KW-0028">Amino-acid biosynthesis</keyword>
<dbReference type="CDD" id="cd12110">
    <property type="entry name" value="PHP_HisPPase_Hisj_like"/>
    <property type="match status" value="1"/>
</dbReference>